<dbReference type="InterPro" id="IPR050571">
    <property type="entry name" value="Class-IV_PLP-Dep_Aminotrnsfr"/>
</dbReference>
<evidence type="ECO:0000313" key="9">
    <source>
        <dbReference type="EMBL" id="CAD7287194.1"/>
    </source>
</evidence>
<sequence length="286" mass="32283">MSELKNTVFVNGEFVSANEAKISAFDRGFIFGDGIYEVVPVLNSKMVDKAEFWQRFERSMSEIELKLPYSHVEFEQILQDIITKNELKEGGIYMQITRGSAPRDFKFLSGLAPTIFIFCYEAQIINNPLAKSGIHVASVPDIRWKRRDIKSISLLAQCWAKNEAAKQGAFEAIMIENGVVSEGSSSSVFIIKDDILITKPLSNEILPGIRRKNLLEFADKIGLKTELRDFTLDEVYEADEAFISAATLILLPIVQADEHLINGGQVGKHTKQLRQLYEQKFVNESK</sequence>
<protein>
    <recommendedName>
        <fullName evidence="5">branched-chain-amino-acid transaminase</fullName>
        <ecNumber evidence="5">2.6.1.42</ecNumber>
    </recommendedName>
</protein>
<dbReference type="Gene3D" id="3.20.10.10">
    <property type="entry name" value="D-amino Acid Aminotransferase, subunit A, domain 2"/>
    <property type="match status" value="1"/>
</dbReference>
<evidence type="ECO:0000256" key="1">
    <source>
        <dbReference type="ARBA" id="ARBA00004824"/>
    </source>
</evidence>
<gene>
    <name evidence="9" type="primary">dat</name>
    <name evidence="9" type="ORF">LMG8286_00825</name>
</gene>
<evidence type="ECO:0000313" key="10">
    <source>
        <dbReference type="Proteomes" id="UP000789359"/>
    </source>
</evidence>
<dbReference type="PANTHER" id="PTHR42743:SF11">
    <property type="entry name" value="AMINODEOXYCHORISMATE LYASE"/>
    <property type="match status" value="1"/>
</dbReference>
<evidence type="ECO:0000256" key="8">
    <source>
        <dbReference type="ARBA" id="ARBA00049229"/>
    </source>
</evidence>
<comment type="pathway">
    <text evidence="2">Amino-acid biosynthesis; L-valine biosynthesis; L-valine from pyruvate: step 4/4.</text>
</comment>
<proteinExistence type="inferred from homology"/>
<comment type="catalytic activity">
    <reaction evidence="7">
        <text>L-isoleucine + 2-oxoglutarate = (S)-3-methyl-2-oxopentanoate + L-glutamate</text>
        <dbReference type="Rhea" id="RHEA:24801"/>
        <dbReference type="ChEBI" id="CHEBI:16810"/>
        <dbReference type="ChEBI" id="CHEBI:29985"/>
        <dbReference type="ChEBI" id="CHEBI:35146"/>
        <dbReference type="ChEBI" id="CHEBI:58045"/>
        <dbReference type="EC" id="2.6.1.42"/>
    </reaction>
</comment>
<dbReference type="Proteomes" id="UP000789359">
    <property type="component" value="Unassembled WGS sequence"/>
</dbReference>
<comment type="catalytic activity">
    <reaction evidence="8">
        <text>L-leucine + 2-oxoglutarate = 4-methyl-2-oxopentanoate + L-glutamate</text>
        <dbReference type="Rhea" id="RHEA:18321"/>
        <dbReference type="ChEBI" id="CHEBI:16810"/>
        <dbReference type="ChEBI" id="CHEBI:17865"/>
        <dbReference type="ChEBI" id="CHEBI:29985"/>
        <dbReference type="ChEBI" id="CHEBI:57427"/>
        <dbReference type="EC" id="2.6.1.42"/>
    </reaction>
</comment>
<accession>A0ABM8Q2Z6</accession>
<evidence type="ECO:0000256" key="3">
    <source>
        <dbReference type="ARBA" id="ARBA00005072"/>
    </source>
</evidence>
<comment type="caution">
    <text evidence="9">The sequence shown here is derived from an EMBL/GenBank/DDBJ whole genome shotgun (WGS) entry which is preliminary data.</text>
</comment>
<comment type="similarity">
    <text evidence="4">Belongs to the class-IV pyridoxal-phosphate-dependent aminotransferase family.</text>
</comment>
<dbReference type="EMBL" id="CAJHOE010000001">
    <property type="protein sequence ID" value="CAD7287194.1"/>
    <property type="molecule type" value="Genomic_DNA"/>
</dbReference>
<dbReference type="PANTHER" id="PTHR42743">
    <property type="entry name" value="AMINO-ACID AMINOTRANSFERASE"/>
    <property type="match status" value="1"/>
</dbReference>
<evidence type="ECO:0000256" key="4">
    <source>
        <dbReference type="ARBA" id="ARBA00009320"/>
    </source>
</evidence>
<evidence type="ECO:0000256" key="6">
    <source>
        <dbReference type="ARBA" id="ARBA00048212"/>
    </source>
</evidence>
<comment type="catalytic activity">
    <reaction evidence="6">
        <text>L-valine + 2-oxoglutarate = 3-methyl-2-oxobutanoate + L-glutamate</text>
        <dbReference type="Rhea" id="RHEA:24813"/>
        <dbReference type="ChEBI" id="CHEBI:11851"/>
        <dbReference type="ChEBI" id="CHEBI:16810"/>
        <dbReference type="ChEBI" id="CHEBI:29985"/>
        <dbReference type="ChEBI" id="CHEBI:57762"/>
        <dbReference type="EC" id="2.6.1.42"/>
    </reaction>
</comment>
<dbReference type="InterPro" id="IPR043132">
    <property type="entry name" value="BCAT-like_C"/>
</dbReference>
<keyword evidence="10" id="KW-1185">Reference proteome</keyword>
<evidence type="ECO:0000256" key="2">
    <source>
        <dbReference type="ARBA" id="ARBA00004931"/>
    </source>
</evidence>
<name>A0ABM8Q2Z6_9BACT</name>
<dbReference type="NCBIfam" id="NF005209">
    <property type="entry name" value="PRK06680.1"/>
    <property type="match status" value="1"/>
</dbReference>
<dbReference type="Gene3D" id="3.30.470.10">
    <property type="match status" value="1"/>
</dbReference>
<reference evidence="9 10" key="1">
    <citation type="submission" date="2020-11" db="EMBL/GenBank/DDBJ databases">
        <authorList>
            <person name="Peeters C."/>
        </authorList>
    </citation>
    <scope>NUCLEOTIDE SEQUENCE [LARGE SCALE GENOMIC DNA]</scope>
    <source>
        <strain evidence="9 10">LMG 8286</strain>
    </source>
</reference>
<dbReference type="GO" id="GO:0047810">
    <property type="term" value="F:D-alanine-2-oxoglutarate aminotransferase activity"/>
    <property type="evidence" value="ECO:0007669"/>
    <property type="project" value="UniProtKB-EC"/>
</dbReference>
<comment type="pathway">
    <text evidence="3">Amino-acid biosynthesis; L-leucine biosynthesis; L-leucine from 3-methyl-2-oxobutanoate: step 4/4.</text>
</comment>
<dbReference type="EC" id="2.6.1.42" evidence="5"/>
<dbReference type="InterPro" id="IPR001544">
    <property type="entry name" value="Aminotrans_IV"/>
</dbReference>
<dbReference type="Pfam" id="PF01063">
    <property type="entry name" value="Aminotran_4"/>
    <property type="match status" value="1"/>
</dbReference>
<dbReference type="InterPro" id="IPR036038">
    <property type="entry name" value="Aminotransferase-like"/>
</dbReference>
<keyword evidence="9" id="KW-0032">Aminotransferase</keyword>
<comment type="pathway">
    <text evidence="1">Amino-acid biosynthesis; L-isoleucine biosynthesis; L-isoleucine from 2-oxobutanoate: step 4/4.</text>
</comment>
<dbReference type="InterPro" id="IPR043131">
    <property type="entry name" value="BCAT-like_N"/>
</dbReference>
<evidence type="ECO:0000256" key="5">
    <source>
        <dbReference type="ARBA" id="ARBA00013053"/>
    </source>
</evidence>
<keyword evidence="9" id="KW-0808">Transferase</keyword>
<organism evidence="9 10">
    <name type="scientific">Campylobacter suis</name>
    <dbReference type="NCBI Taxonomy" id="2790657"/>
    <lineage>
        <taxon>Bacteria</taxon>
        <taxon>Pseudomonadati</taxon>
        <taxon>Campylobacterota</taxon>
        <taxon>Epsilonproteobacteria</taxon>
        <taxon>Campylobacterales</taxon>
        <taxon>Campylobacteraceae</taxon>
        <taxon>Campylobacter</taxon>
    </lineage>
</organism>
<evidence type="ECO:0000256" key="7">
    <source>
        <dbReference type="ARBA" id="ARBA00048798"/>
    </source>
</evidence>
<dbReference type="SUPFAM" id="SSF56752">
    <property type="entry name" value="D-aminoacid aminotransferase-like PLP-dependent enzymes"/>
    <property type="match status" value="1"/>
</dbReference>